<keyword evidence="2" id="KW-1185">Reference proteome</keyword>
<protein>
    <recommendedName>
        <fullName evidence="3">DUF4595 domain-containing protein</fullName>
    </recommendedName>
</protein>
<dbReference type="EMBL" id="CP002859">
    <property type="protein sequence ID" value="AEI49737.1"/>
    <property type="molecule type" value="Genomic_DNA"/>
</dbReference>
<reference evidence="1 2" key="2">
    <citation type="journal article" date="2012" name="Stand. Genomic Sci.">
        <title>Complete genome sequence of the aquatic bacterium Runella slithyformis type strain (LSU 4(T)).</title>
        <authorList>
            <person name="Copeland A."/>
            <person name="Zhang X."/>
            <person name="Misra M."/>
            <person name="Lapidus A."/>
            <person name="Nolan M."/>
            <person name="Lucas S."/>
            <person name="Deshpande S."/>
            <person name="Cheng J.F."/>
            <person name="Tapia R."/>
            <person name="Goodwin L.A."/>
            <person name="Pitluck S."/>
            <person name="Liolios K."/>
            <person name="Pagani I."/>
            <person name="Ivanova N."/>
            <person name="Mikhailova N."/>
            <person name="Pati A."/>
            <person name="Chen A."/>
            <person name="Palaniappan K."/>
            <person name="Land M."/>
            <person name="Hauser L."/>
            <person name="Pan C."/>
            <person name="Jeffries C.D."/>
            <person name="Detter J.C."/>
            <person name="Brambilla E.M."/>
            <person name="Rohde M."/>
            <person name="Djao O.D."/>
            <person name="Goker M."/>
            <person name="Sikorski J."/>
            <person name="Tindall B.J."/>
            <person name="Woyke T."/>
            <person name="Bristow J."/>
            <person name="Eisen J.A."/>
            <person name="Markowitz V."/>
            <person name="Hugenholtz P."/>
            <person name="Kyrpides N.C."/>
            <person name="Klenk H.P."/>
            <person name="Mavromatis K."/>
        </authorList>
    </citation>
    <scope>NUCLEOTIDE SEQUENCE [LARGE SCALE GENOMIC DNA]</scope>
    <source>
        <strain evidence="2">ATCC 29530 / DSM 19594 / LMG 11500 / NCIMB 11436 / LSU 4</strain>
    </source>
</reference>
<accession>A0A7U3ZM42</accession>
<sequence length="272" mass="31519">MNHKFTIYWGIILLSAGFVTFKGCRPKGNEISPTVDSTALSTCVLLSERINNVLYRTYEYDSTRTLVRMVEYSANTSANRVVKRYTFEYTKDKSLIRLRETNLETRDQNYIYEAAYSNTKILNKIYTFRVFNSGAVAQDTLKLVYTQDNQRVAELQSAKGITSRWEYDTASNVKKWMIRVPGKTKDSLVAEYGDHDDKVNIYAFSKGMQVLNLLNGRAHSRRNPLNFTLLKESTDITYQYNDKRVPTLRTLKTKSNNNVLRETVYSYELSCK</sequence>
<name>A0A7U3ZM42_RUNSL</name>
<reference evidence="2" key="1">
    <citation type="submission" date="2011-06" db="EMBL/GenBank/DDBJ databases">
        <title>The complete genome of chromosome of Runella slithyformis DSM 19594.</title>
        <authorList>
            <consortium name="US DOE Joint Genome Institute (JGI-PGF)"/>
            <person name="Lucas S."/>
            <person name="Han J."/>
            <person name="Lapidus A."/>
            <person name="Bruce D."/>
            <person name="Goodwin L."/>
            <person name="Pitluck S."/>
            <person name="Peters L."/>
            <person name="Kyrpides N."/>
            <person name="Mavromatis K."/>
            <person name="Ivanova N."/>
            <person name="Ovchinnikova G."/>
            <person name="Zhang X."/>
            <person name="Misra M."/>
            <person name="Detter J.C."/>
            <person name="Tapia R."/>
            <person name="Han C."/>
            <person name="Land M."/>
            <person name="Hauser L."/>
            <person name="Markowitz V."/>
            <person name="Cheng J.-F."/>
            <person name="Hugenholtz P."/>
            <person name="Woyke T."/>
            <person name="Wu D."/>
            <person name="Tindall B."/>
            <person name="Faehrich R."/>
            <person name="Brambilla E."/>
            <person name="Klenk H.-P."/>
            <person name="Eisen J.A."/>
        </authorList>
    </citation>
    <scope>NUCLEOTIDE SEQUENCE [LARGE SCALE GENOMIC DNA]</scope>
    <source>
        <strain evidence="2">ATCC 29530 / DSM 19594 / LMG 11500 / NCIMB 11436 / LSU 4</strain>
    </source>
</reference>
<evidence type="ECO:0008006" key="3">
    <source>
        <dbReference type="Google" id="ProtNLM"/>
    </source>
</evidence>
<proteinExistence type="predicted"/>
<gene>
    <name evidence="1" type="ordered locus">Runsl_3371</name>
</gene>
<dbReference type="Proteomes" id="UP000000493">
    <property type="component" value="Chromosome"/>
</dbReference>
<dbReference type="AlphaFoldDB" id="A0A7U3ZM42"/>
<dbReference type="KEGG" id="rsi:Runsl_3371"/>
<evidence type="ECO:0000313" key="2">
    <source>
        <dbReference type="Proteomes" id="UP000000493"/>
    </source>
</evidence>
<evidence type="ECO:0000313" key="1">
    <source>
        <dbReference type="EMBL" id="AEI49737.1"/>
    </source>
</evidence>
<organism evidence="1 2">
    <name type="scientific">Runella slithyformis (strain ATCC 29530 / DSM 19594 / LMG 11500 / NCIMB 11436 / LSU 4)</name>
    <dbReference type="NCBI Taxonomy" id="761193"/>
    <lineage>
        <taxon>Bacteria</taxon>
        <taxon>Pseudomonadati</taxon>
        <taxon>Bacteroidota</taxon>
        <taxon>Cytophagia</taxon>
        <taxon>Cytophagales</taxon>
        <taxon>Spirosomataceae</taxon>
        <taxon>Runella</taxon>
    </lineage>
</organism>
<dbReference type="RefSeq" id="WP_013929041.1">
    <property type="nucleotide sequence ID" value="NC_015703.1"/>
</dbReference>